<protein>
    <submittedName>
        <fullName evidence="1">Uncharacterized protein</fullName>
    </submittedName>
</protein>
<proteinExistence type="predicted"/>
<keyword evidence="2" id="KW-1185">Reference proteome</keyword>
<reference evidence="2" key="1">
    <citation type="submission" date="2018-02" db="EMBL/GenBank/DDBJ databases">
        <authorList>
            <person name="Clavel T."/>
            <person name="Strowig T."/>
        </authorList>
    </citation>
    <scope>NUCLEOTIDE SEQUENCE [LARGE SCALE GENOMIC DNA]</scope>
    <source>
        <strain evidence="2">DSM 100764</strain>
    </source>
</reference>
<gene>
    <name evidence="1" type="ORF">C5O25_12255</name>
</gene>
<comment type="caution">
    <text evidence="1">The sequence shown here is derived from an EMBL/GenBank/DDBJ whole genome shotgun (WGS) entry which is preliminary data.</text>
</comment>
<dbReference type="Proteomes" id="UP000244925">
    <property type="component" value="Unassembled WGS sequence"/>
</dbReference>
<organism evidence="1 2">
    <name type="scientific">Paramuribaculum intestinale</name>
    <dbReference type="NCBI Taxonomy" id="2094151"/>
    <lineage>
        <taxon>Bacteria</taxon>
        <taxon>Pseudomonadati</taxon>
        <taxon>Bacteroidota</taxon>
        <taxon>Bacteroidia</taxon>
        <taxon>Bacteroidales</taxon>
        <taxon>Muribaculaceae</taxon>
        <taxon>Paramuribaculum</taxon>
    </lineage>
</organism>
<dbReference type="EMBL" id="PUBV01000051">
    <property type="protein sequence ID" value="PWB05846.1"/>
    <property type="molecule type" value="Genomic_DNA"/>
</dbReference>
<name>A0A2V1IT09_9BACT</name>
<accession>A0A2V1IT09</accession>
<evidence type="ECO:0000313" key="2">
    <source>
        <dbReference type="Proteomes" id="UP000244925"/>
    </source>
</evidence>
<evidence type="ECO:0000313" key="1">
    <source>
        <dbReference type="EMBL" id="PWB05846.1"/>
    </source>
</evidence>
<sequence length="273" mass="32858">MIYKEYFINSEFEDVWCTLQTCYNEPESVRNLYKTLFYTIRNLPIDNTRSEKPMQIVRDFEGMIHVAGAPDPIEWLVGREVIFDDTEKSTVAELAAHLLYWSTLYDFKTQTRYHKDCQKYFEEEFACDYVENPGKDLSLKRKACYYWKDAIANDSAIDWIYILDILRKRIEYHIGYHRYTDRFTNSRLYVSRMELCCRLLELASDNDGIEGIYVNIHNASRYIGRIFSQYDFDKIGKDKDDNLKVLRLSVLRRAKAYKILWKFLDHNLTYWWD</sequence>
<dbReference type="AlphaFoldDB" id="A0A2V1IT09"/>